<feature type="compositionally biased region" description="Basic and acidic residues" evidence="1">
    <location>
        <begin position="11"/>
        <end position="20"/>
    </location>
</feature>
<feature type="region of interest" description="Disordered" evidence="1">
    <location>
        <begin position="1"/>
        <end position="33"/>
    </location>
</feature>
<evidence type="ECO:0000256" key="1">
    <source>
        <dbReference type="SAM" id="MobiDB-lite"/>
    </source>
</evidence>
<dbReference type="EMBL" id="LAZR01001078">
    <property type="protein sequence ID" value="KKN51124.1"/>
    <property type="molecule type" value="Genomic_DNA"/>
</dbReference>
<accession>A0A0F9R8G5</accession>
<feature type="compositionally biased region" description="Basic and acidic residues" evidence="1">
    <location>
        <begin position="206"/>
        <end position="247"/>
    </location>
</feature>
<proteinExistence type="predicted"/>
<organism evidence="2">
    <name type="scientific">marine sediment metagenome</name>
    <dbReference type="NCBI Taxonomy" id="412755"/>
    <lineage>
        <taxon>unclassified sequences</taxon>
        <taxon>metagenomes</taxon>
        <taxon>ecological metagenomes</taxon>
    </lineage>
</organism>
<reference evidence="2" key="1">
    <citation type="journal article" date="2015" name="Nature">
        <title>Complex archaea that bridge the gap between prokaryotes and eukaryotes.</title>
        <authorList>
            <person name="Spang A."/>
            <person name="Saw J.H."/>
            <person name="Jorgensen S.L."/>
            <person name="Zaremba-Niedzwiedzka K."/>
            <person name="Martijn J."/>
            <person name="Lind A.E."/>
            <person name="van Eijk R."/>
            <person name="Schleper C."/>
            <person name="Guy L."/>
            <person name="Ettema T.J."/>
        </authorList>
    </citation>
    <scope>NUCLEOTIDE SEQUENCE</scope>
</reference>
<name>A0A0F9R8G5_9ZZZZ</name>
<sequence>MVELYGRPKNKPKEPRDPNAKHMGRPKGVEKIEGSGIKKGYEYKKLSSKQMVQRRKASKLGSIAAGKYKLMKTEIGKCRNCPIRDICTDREIGKVEYVSTNQFKLKGCNQAREIFQFHLAGLTTNEQYLVTDIAHLQTKLDMQEIKDGMEKMIFSPEWIKAKQLNLKQLELLHKLRENRGRKVINVTPESEVIEFNKEEDEKKFLRRGDMYIPDPKSKEKPPPPIVEEVKKEEVKPDEPEQPSKGDNPEGGGEETSEHSPSQGDNEDSIHNTSLPT</sequence>
<comment type="caution">
    <text evidence="2">The sequence shown here is derived from an EMBL/GenBank/DDBJ whole genome shotgun (WGS) entry which is preliminary data.</text>
</comment>
<evidence type="ECO:0000313" key="2">
    <source>
        <dbReference type="EMBL" id="KKN51124.1"/>
    </source>
</evidence>
<protein>
    <submittedName>
        <fullName evidence="2">Uncharacterized protein</fullName>
    </submittedName>
</protein>
<dbReference type="AlphaFoldDB" id="A0A0F9R8G5"/>
<gene>
    <name evidence="2" type="ORF">LCGC14_0625880</name>
</gene>
<feature type="region of interest" description="Disordered" evidence="1">
    <location>
        <begin position="206"/>
        <end position="276"/>
    </location>
</feature>